<proteinExistence type="predicted"/>
<reference evidence="2 3" key="1">
    <citation type="journal article" date="2014" name="Gene">
        <title>A comparative genomic analysis of the alkalitolerant soil bacterium Bacillus lehensis G1.</title>
        <authorList>
            <person name="Noor Y.M."/>
            <person name="Samsulrizal N.H."/>
            <person name="Jema'on N.A."/>
            <person name="Low K.O."/>
            <person name="Ramli A.N."/>
            <person name="Alias N.I."/>
            <person name="Damis S.I."/>
            <person name="Fuzi S.F."/>
            <person name="Isa M.N."/>
            <person name="Murad A.M."/>
            <person name="Raih M.F."/>
            <person name="Bakar F.D."/>
            <person name="Najimudin N."/>
            <person name="Mahadi N.M."/>
            <person name="Illias R.M."/>
        </authorList>
    </citation>
    <scope>NUCLEOTIDE SEQUENCE [LARGE SCALE GENOMIC DNA]</scope>
    <source>
        <strain evidence="2 3">G1</strain>
    </source>
</reference>
<dbReference type="RefSeq" id="WP_038483265.1">
    <property type="nucleotide sequence ID" value="NZ_CP003923.1"/>
</dbReference>
<organism evidence="2 3">
    <name type="scientific">Shouchella lehensis G1</name>
    <dbReference type="NCBI Taxonomy" id="1246626"/>
    <lineage>
        <taxon>Bacteria</taxon>
        <taxon>Bacillati</taxon>
        <taxon>Bacillota</taxon>
        <taxon>Bacilli</taxon>
        <taxon>Bacillales</taxon>
        <taxon>Bacillaceae</taxon>
        <taxon>Shouchella</taxon>
    </lineage>
</organism>
<sequence>MKVHLYRDSDVFYNESVRALKENSAENSLFLGLLQQAIRGNNPPLFMCRAKNDVFCMQTIPNQAVLAFKTRQPSASTMNMLVQALKDRPITRFVGVKEPVLRLAHLLAKARSSSVLTVMKQRLYQLNHASLIPLTSGTIRKMKREDLPFVAKWIQEFDDEANLSEKRITVKEAEKTARQQLDKGGLYLLEVDGIPVAMANATRKMGQSVTINLVYTPRPFRKKGYATSCVTALCHQCIKDGFSVVLLYTDLGNPTSNHIYQEIGFEPVSDSIVMEVKKVD</sequence>
<dbReference type="HOGENOM" id="CLU_064724_1_0_9"/>
<dbReference type="eggNOG" id="COG3393">
    <property type="taxonomic scope" value="Bacteria"/>
</dbReference>
<evidence type="ECO:0000259" key="1">
    <source>
        <dbReference type="PROSITE" id="PS51186"/>
    </source>
</evidence>
<keyword evidence="3" id="KW-1185">Reference proteome</keyword>
<dbReference type="Gene3D" id="3.40.630.30">
    <property type="match status" value="1"/>
</dbReference>
<dbReference type="PATRIC" id="fig|1246626.3.peg.3294"/>
<dbReference type="KEGG" id="ble:BleG1_3317"/>
<dbReference type="STRING" id="1246626.BleG1_3317"/>
<dbReference type="OrthoDB" id="3174529at2"/>
<dbReference type="Pfam" id="PF00583">
    <property type="entry name" value="Acetyltransf_1"/>
    <property type="match status" value="1"/>
</dbReference>
<protein>
    <submittedName>
        <fullName evidence="2">Acetyltransferase</fullName>
    </submittedName>
</protein>
<gene>
    <name evidence="2" type="ORF">BleG1_3317</name>
</gene>
<accession>A0A060M6Z6</accession>
<dbReference type="PROSITE" id="PS51186">
    <property type="entry name" value="GNAT"/>
    <property type="match status" value="1"/>
</dbReference>
<dbReference type="InterPro" id="IPR016181">
    <property type="entry name" value="Acyl_CoA_acyltransferase"/>
</dbReference>
<dbReference type="EMBL" id="CP003923">
    <property type="protein sequence ID" value="AIC95864.1"/>
    <property type="molecule type" value="Genomic_DNA"/>
</dbReference>
<dbReference type="GO" id="GO:0016747">
    <property type="term" value="F:acyltransferase activity, transferring groups other than amino-acyl groups"/>
    <property type="evidence" value="ECO:0007669"/>
    <property type="project" value="InterPro"/>
</dbReference>
<feature type="domain" description="N-acetyltransferase" evidence="1">
    <location>
        <begin position="137"/>
        <end position="280"/>
    </location>
</feature>
<name>A0A060M6Z6_9BACI</name>
<evidence type="ECO:0000313" key="3">
    <source>
        <dbReference type="Proteomes" id="UP000027142"/>
    </source>
</evidence>
<dbReference type="Proteomes" id="UP000027142">
    <property type="component" value="Chromosome"/>
</dbReference>
<dbReference type="AlphaFoldDB" id="A0A060M6Z6"/>
<dbReference type="SUPFAM" id="SSF55729">
    <property type="entry name" value="Acyl-CoA N-acyltransferases (Nat)"/>
    <property type="match status" value="1"/>
</dbReference>
<evidence type="ECO:0000313" key="2">
    <source>
        <dbReference type="EMBL" id="AIC95864.1"/>
    </source>
</evidence>
<keyword evidence="2" id="KW-0808">Transferase</keyword>
<dbReference type="InterPro" id="IPR000182">
    <property type="entry name" value="GNAT_dom"/>
</dbReference>